<keyword evidence="1" id="KW-0472">Membrane</keyword>
<accession>A0A9W7AK68</accession>
<feature type="transmembrane region" description="Helical" evidence="1">
    <location>
        <begin position="134"/>
        <end position="161"/>
    </location>
</feature>
<dbReference type="OrthoDB" id="10458804at2759"/>
<keyword evidence="3" id="KW-1185">Reference proteome</keyword>
<gene>
    <name evidence="2" type="ORF">TrRE_jg4101</name>
</gene>
<evidence type="ECO:0000313" key="3">
    <source>
        <dbReference type="Proteomes" id="UP001165082"/>
    </source>
</evidence>
<dbReference type="EMBL" id="BRXZ01002877">
    <property type="protein sequence ID" value="GMH72046.1"/>
    <property type="molecule type" value="Genomic_DNA"/>
</dbReference>
<dbReference type="AlphaFoldDB" id="A0A9W7AK68"/>
<feature type="non-terminal residue" evidence="2">
    <location>
        <position position="211"/>
    </location>
</feature>
<protein>
    <recommendedName>
        <fullName evidence="4">Transmembrane protein</fullName>
    </recommendedName>
</protein>
<name>A0A9W7AK68_9STRA</name>
<organism evidence="2 3">
    <name type="scientific">Triparma retinervis</name>
    <dbReference type="NCBI Taxonomy" id="2557542"/>
    <lineage>
        <taxon>Eukaryota</taxon>
        <taxon>Sar</taxon>
        <taxon>Stramenopiles</taxon>
        <taxon>Ochrophyta</taxon>
        <taxon>Bolidophyceae</taxon>
        <taxon>Parmales</taxon>
        <taxon>Triparmaceae</taxon>
        <taxon>Triparma</taxon>
    </lineage>
</organism>
<dbReference type="Proteomes" id="UP001165082">
    <property type="component" value="Unassembled WGS sequence"/>
</dbReference>
<comment type="caution">
    <text evidence="2">The sequence shown here is derived from an EMBL/GenBank/DDBJ whole genome shotgun (WGS) entry which is preliminary data.</text>
</comment>
<feature type="transmembrane region" description="Helical" evidence="1">
    <location>
        <begin position="45"/>
        <end position="64"/>
    </location>
</feature>
<feature type="transmembrane region" description="Helical" evidence="1">
    <location>
        <begin position="101"/>
        <end position="122"/>
    </location>
</feature>
<sequence>MSNLEGKRQGMQKLHDQVKNDNVEAHRESSSSGVLLCTISPSWRVALFVGGCLSTFLSTVGALLNDDWWAAAANCFWIFSGICCGAVATSNPREYNKERPLIVLVALLIGIPGIISGLQLYTTSSTAGGEGVRYMGLCGIVGGIAFVVLAPPATLSVVKLLGELSDNRLHKYIMALFRSLPSTLGATLYVSAEAGRCIIQAEDEKSILSQC</sequence>
<reference evidence="2" key="1">
    <citation type="submission" date="2022-07" db="EMBL/GenBank/DDBJ databases">
        <title>Genome analysis of Parmales, a sister group of diatoms, reveals the evolutionary specialization of diatoms from phago-mixotrophs to photoautotrophs.</title>
        <authorList>
            <person name="Ban H."/>
            <person name="Sato S."/>
            <person name="Yoshikawa S."/>
            <person name="Kazumasa Y."/>
            <person name="Nakamura Y."/>
            <person name="Ichinomiya M."/>
            <person name="Saitoh K."/>
            <person name="Sato N."/>
            <person name="Blanc-Mathieu R."/>
            <person name="Endo H."/>
            <person name="Kuwata A."/>
            <person name="Ogata H."/>
        </authorList>
    </citation>
    <scope>NUCLEOTIDE SEQUENCE</scope>
</reference>
<feature type="transmembrane region" description="Helical" evidence="1">
    <location>
        <begin position="70"/>
        <end position="89"/>
    </location>
</feature>
<keyword evidence="1" id="KW-0812">Transmembrane</keyword>
<evidence type="ECO:0008006" key="4">
    <source>
        <dbReference type="Google" id="ProtNLM"/>
    </source>
</evidence>
<keyword evidence="1" id="KW-1133">Transmembrane helix</keyword>
<proteinExistence type="predicted"/>
<evidence type="ECO:0000313" key="2">
    <source>
        <dbReference type="EMBL" id="GMH72046.1"/>
    </source>
</evidence>
<evidence type="ECO:0000256" key="1">
    <source>
        <dbReference type="SAM" id="Phobius"/>
    </source>
</evidence>